<keyword evidence="3" id="KW-1185">Reference proteome</keyword>
<gene>
    <name evidence="2" type="ORF">LENED_006808</name>
</gene>
<feature type="region of interest" description="Disordered" evidence="1">
    <location>
        <begin position="31"/>
        <end position="62"/>
    </location>
</feature>
<evidence type="ECO:0000313" key="3">
    <source>
        <dbReference type="Proteomes" id="UP000188533"/>
    </source>
</evidence>
<proteinExistence type="predicted"/>
<accession>A0A1Q3ECT4</accession>
<dbReference type="AlphaFoldDB" id="A0A1Q3ECT4"/>
<sequence>MPLYTTSFALLLKEVDVKVWCKMEEVIDDQEDTAMEVDKEAEESQAGDSPDDIPQEMDDMSIDDGDTVKVIVIFCFMEPY</sequence>
<organism evidence="2 3">
    <name type="scientific">Lentinula edodes</name>
    <name type="common">Shiitake mushroom</name>
    <name type="synonym">Lentinus edodes</name>
    <dbReference type="NCBI Taxonomy" id="5353"/>
    <lineage>
        <taxon>Eukaryota</taxon>
        <taxon>Fungi</taxon>
        <taxon>Dikarya</taxon>
        <taxon>Basidiomycota</taxon>
        <taxon>Agaricomycotina</taxon>
        <taxon>Agaricomycetes</taxon>
        <taxon>Agaricomycetidae</taxon>
        <taxon>Agaricales</taxon>
        <taxon>Marasmiineae</taxon>
        <taxon>Omphalotaceae</taxon>
        <taxon>Lentinula</taxon>
    </lineage>
</organism>
<dbReference type="EMBL" id="BDGU01000219">
    <property type="protein sequence ID" value="GAW04979.1"/>
    <property type="molecule type" value="Genomic_DNA"/>
</dbReference>
<reference evidence="2 3" key="2">
    <citation type="submission" date="2017-02" db="EMBL/GenBank/DDBJ databases">
        <title>A genome survey and senescence transcriptome analysis in Lentinula edodes.</title>
        <authorList>
            <person name="Sakamoto Y."/>
            <person name="Nakade K."/>
            <person name="Sato S."/>
            <person name="Yoshida Y."/>
            <person name="Miyazaki K."/>
            <person name="Natsume S."/>
            <person name="Konno N."/>
        </authorList>
    </citation>
    <scope>NUCLEOTIDE SEQUENCE [LARGE SCALE GENOMIC DNA]</scope>
    <source>
        <strain evidence="2 3">NBRC 111202</strain>
    </source>
</reference>
<reference evidence="2 3" key="1">
    <citation type="submission" date="2016-08" db="EMBL/GenBank/DDBJ databases">
        <authorList>
            <consortium name="Lentinula edodes genome sequencing consortium"/>
            <person name="Sakamoto Y."/>
            <person name="Nakade K."/>
            <person name="Sato S."/>
            <person name="Yoshida Y."/>
            <person name="Miyazaki K."/>
            <person name="Natsume S."/>
            <person name="Konno N."/>
        </authorList>
    </citation>
    <scope>NUCLEOTIDE SEQUENCE [LARGE SCALE GENOMIC DNA]</scope>
    <source>
        <strain evidence="2 3">NBRC 111202</strain>
    </source>
</reference>
<comment type="caution">
    <text evidence="2">The sequence shown here is derived from an EMBL/GenBank/DDBJ whole genome shotgun (WGS) entry which is preliminary data.</text>
</comment>
<dbReference type="Proteomes" id="UP000188533">
    <property type="component" value="Unassembled WGS sequence"/>
</dbReference>
<evidence type="ECO:0000313" key="2">
    <source>
        <dbReference type="EMBL" id="GAW04979.1"/>
    </source>
</evidence>
<protein>
    <submittedName>
        <fullName evidence="2">Uncharacterized protein</fullName>
    </submittedName>
</protein>
<name>A0A1Q3ECT4_LENED</name>
<evidence type="ECO:0000256" key="1">
    <source>
        <dbReference type="SAM" id="MobiDB-lite"/>
    </source>
</evidence>